<keyword evidence="2" id="KW-1185">Reference proteome</keyword>
<dbReference type="InParanoid" id="T0RV72"/>
<dbReference type="EMBL" id="JH767155">
    <property type="protein sequence ID" value="EQC34302.1"/>
    <property type="molecule type" value="Genomic_DNA"/>
</dbReference>
<gene>
    <name evidence="1" type="ORF">SDRG_08075</name>
</gene>
<protein>
    <submittedName>
        <fullName evidence="1">Uncharacterized protein</fullName>
    </submittedName>
</protein>
<evidence type="ECO:0000313" key="2">
    <source>
        <dbReference type="Proteomes" id="UP000030762"/>
    </source>
</evidence>
<accession>T0RV72</accession>
<reference evidence="1 2" key="1">
    <citation type="submission" date="2012-04" db="EMBL/GenBank/DDBJ databases">
        <title>The Genome Sequence of Saprolegnia declina VS20.</title>
        <authorList>
            <consortium name="The Broad Institute Genome Sequencing Platform"/>
            <person name="Russ C."/>
            <person name="Nusbaum C."/>
            <person name="Tyler B."/>
            <person name="van West P."/>
            <person name="Dieguez-Uribeondo J."/>
            <person name="de Bruijn I."/>
            <person name="Tripathy S."/>
            <person name="Jiang R."/>
            <person name="Young S.K."/>
            <person name="Zeng Q."/>
            <person name="Gargeya S."/>
            <person name="Fitzgerald M."/>
            <person name="Haas B."/>
            <person name="Abouelleil A."/>
            <person name="Alvarado L."/>
            <person name="Arachchi H.M."/>
            <person name="Berlin A."/>
            <person name="Chapman S.B."/>
            <person name="Goldberg J."/>
            <person name="Griggs A."/>
            <person name="Gujja S."/>
            <person name="Hansen M."/>
            <person name="Howarth C."/>
            <person name="Imamovic A."/>
            <person name="Larimer J."/>
            <person name="McCowen C."/>
            <person name="Montmayeur A."/>
            <person name="Murphy C."/>
            <person name="Neiman D."/>
            <person name="Pearson M."/>
            <person name="Priest M."/>
            <person name="Roberts A."/>
            <person name="Saif S."/>
            <person name="Shea T."/>
            <person name="Sisk P."/>
            <person name="Sykes S."/>
            <person name="Wortman J."/>
            <person name="Nusbaum C."/>
            <person name="Birren B."/>
        </authorList>
    </citation>
    <scope>NUCLEOTIDE SEQUENCE [LARGE SCALE GENOMIC DNA]</scope>
    <source>
        <strain evidence="1 2">VS20</strain>
    </source>
</reference>
<dbReference type="VEuPathDB" id="FungiDB:SDRG_08075"/>
<organism evidence="1 2">
    <name type="scientific">Saprolegnia diclina (strain VS20)</name>
    <dbReference type="NCBI Taxonomy" id="1156394"/>
    <lineage>
        <taxon>Eukaryota</taxon>
        <taxon>Sar</taxon>
        <taxon>Stramenopiles</taxon>
        <taxon>Oomycota</taxon>
        <taxon>Saprolegniomycetes</taxon>
        <taxon>Saprolegniales</taxon>
        <taxon>Saprolegniaceae</taxon>
        <taxon>Saprolegnia</taxon>
    </lineage>
</organism>
<proteinExistence type="predicted"/>
<name>T0RV72_SAPDV</name>
<dbReference type="OrthoDB" id="10438618at2759"/>
<evidence type="ECO:0000313" key="1">
    <source>
        <dbReference type="EMBL" id="EQC34302.1"/>
    </source>
</evidence>
<sequence length="195" mass="22263">MSSIDENILVIEWYLDDVASLDADNQYLGHRLPPALISVVDSFLYHRCRGSYTLHTDLDWQLEHVPLLLLQALEVQPGMTQRPYLDAIVYLIDRYDLDDLVEWDSATGGYSLLMNRLGRCDETFLAKMRILSSYRAIMTISRLVTEAPVAPVTAEILTTFLVDDATTIMDETFENDVTSTKRRTLRASRRSTHCS</sequence>
<dbReference type="GeneID" id="19948802"/>
<dbReference type="RefSeq" id="XP_008612164.1">
    <property type="nucleotide sequence ID" value="XM_008613942.1"/>
</dbReference>
<dbReference type="Proteomes" id="UP000030762">
    <property type="component" value="Unassembled WGS sequence"/>
</dbReference>
<dbReference type="AlphaFoldDB" id="T0RV72"/>